<feature type="domain" description="FAD-binding" evidence="1">
    <location>
        <begin position="5"/>
        <end position="325"/>
    </location>
</feature>
<dbReference type="InterPro" id="IPR002938">
    <property type="entry name" value="FAD-bd"/>
</dbReference>
<name>A0A8J3SN88_9ACTN</name>
<dbReference type="GO" id="GO:0071949">
    <property type="term" value="F:FAD binding"/>
    <property type="evidence" value="ECO:0007669"/>
    <property type="project" value="InterPro"/>
</dbReference>
<dbReference type="Pfam" id="PF01494">
    <property type="entry name" value="FAD_binding_3"/>
    <property type="match status" value="1"/>
</dbReference>
<gene>
    <name evidence="2" type="ORF">Psi01_79570</name>
</gene>
<sequence length="405" mass="43483">MNERTVLISGAGVGGPTLAYWLARYGFRVTVVERARGLRSSGNPVDVRGSAVDVAERMGITSRLREAATGTTGLSFVDGSGRRVGRMDMRAVQRRGEIELPRGDLASILYEAGRDHAEFLFGDSIATLDQDGHGVEVTFERSAPRRFDLVIGADGLHSTTRRLAFGTEDGTEGGTEGGLVRHMGLYVATAPLGGEAGAGRDVLMHNTPGRAVAVSPTPSGDLAFFLYRSPAEPGFDHRDTEQHKRLLTEAFAGVSWRAPELLERVRAAGDLYFDSVSQVRLPRWWNGRVALLGDAASCVSLFGDGSTLAMAGAFTLAGELASTADDPQAAFRRYEAAHRRLVDPRQRNIGQASALIVPATRAGILARNLATRLWPAVAVTARLWRTLSRPPSAPRELLPTKVGDA</sequence>
<organism evidence="2 3">
    <name type="scientific">Planobispora siamensis</name>
    <dbReference type="NCBI Taxonomy" id="936338"/>
    <lineage>
        <taxon>Bacteria</taxon>
        <taxon>Bacillati</taxon>
        <taxon>Actinomycetota</taxon>
        <taxon>Actinomycetes</taxon>
        <taxon>Streptosporangiales</taxon>
        <taxon>Streptosporangiaceae</taxon>
        <taxon>Planobispora</taxon>
    </lineage>
</organism>
<accession>A0A8J3SN88</accession>
<dbReference type="Proteomes" id="UP000619788">
    <property type="component" value="Unassembled WGS sequence"/>
</dbReference>
<dbReference type="PANTHER" id="PTHR46865:SF2">
    <property type="entry name" value="MONOOXYGENASE"/>
    <property type="match status" value="1"/>
</dbReference>
<protein>
    <submittedName>
        <fullName evidence="2">Oxidoreductase</fullName>
    </submittedName>
</protein>
<dbReference type="RefSeq" id="WP_204069334.1">
    <property type="nucleotide sequence ID" value="NZ_BOOJ01000081.1"/>
</dbReference>
<dbReference type="InterPro" id="IPR051704">
    <property type="entry name" value="FAD_aromatic-hydroxylase"/>
</dbReference>
<evidence type="ECO:0000259" key="1">
    <source>
        <dbReference type="Pfam" id="PF01494"/>
    </source>
</evidence>
<proteinExistence type="predicted"/>
<dbReference type="EMBL" id="BOOJ01000081">
    <property type="protein sequence ID" value="GIH97327.1"/>
    <property type="molecule type" value="Genomic_DNA"/>
</dbReference>
<reference evidence="2 3" key="1">
    <citation type="submission" date="2021-01" db="EMBL/GenBank/DDBJ databases">
        <title>Whole genome shotgun sequence of Planobispora siamensis NBRC 107568.</title>
        <authorList>
            <person name="Komaki H."/>
            <person name="Tamura T."/>
        </authorList>
    </citation>
    <scope>NUCLEOTIDE SEQUENCE [LARGE SCALE GENOMIC DNA]</scope>
    <source>
        <strain evidence="2 3">NBRC 107568</strain>
    </source>
</reference>
<dbReference type="Gene3D" id="3.50.50.60">
    <property type="entry name" value="FAD/NAD(P)-binding domain"/>
    <property type="match status" value="1"/>
</dbReference>
<evidence type="ECO:0000313" key="2">
    <source>
        <dbReference type="EMBL" id="GIH97327.1"/>
    </source>
</evidence>
<comment type="caution">
    <text evidence="2">The sequence shown here is derived from an EMBL/GenBank/DDBJ whole genome shotgun (WGS) entry which is preliminary data.</text>
</comment>
<dbReference type="SUPFAM" id="SSF51905">
    <property type="entry name" value="FAD/NAD(P)-binding domain"/>
    <property type="match status" value="1"/>
</dbReference>
<dbReference type="AlphaFoldDB" id="A0A8J3SN88"/>
<dbReference type="Gene3D" id="3.30.9.10">
    <property type="entry name" value="D-Amino Acid Oxidase, subunit A, domain 2"/>
    <property type="match status" value="1"/>
</dbReference>
<dbReference type="PRINTS" id="PR00420">
    <property type="entry name" value="RNGMNOXGNASE"/>
</dbReference>
<dbReference type="PANTHER" id="PTHR46865">
    <property type="entry name" value="OXIDOREDUCTASE-RELATED"/>
    <property type="match status" value="1"/>
</dbReference>
<evidence type="ECO:0000313" key="3">
    <source>
        <dbReference type="Proteomes" id="UP000619788"/>
    </source>
</evidence>
<keyword evidence="3" id="KW-1185">Reference proteome</keyword>
<dbReference type="InterPro" id="IPR036188">
    <property type="entry name" value="FAD/NAD-bd_sf"/>
</dbReference>